<sequence length="553" mass="59748">MLQGIDVSSYQSATPDLSGLSFLFVKITQGQSYVNPKWPSRYVAGKLGGLVLGKYHYPTITADPVAEADYFPAHASVQPHDVLILDWEWYGQSGWTNAMANTYKARWLAHVKAAHPENRVIFYADRSNWTGVDIDSTCGDGLWIADYVTAGQPRITHSWVFHQYSPNPVDQDVADFASTITGVGSAHVGLADRIGPPEHPDARRERHPHGFEPGARFVRGEPAEVTLRLDTVPEDEARWRKEIQRVTGLTLPEHRKVELTQVRYWGEPAQPMVYCRFAIADRPGAPEAVDAAAILAQLRGGERRPRTAFTGETTLCVSWNDWQVAKARAAAPQGSPSAWTPPSTRSPSAPANCAASAVTWGVSSSSAAATSSRAARSTPTRRTRSTATGAPRCAMPSPSPWTVSTVSPRSSGTSPCSWAAATTARTASGAAAPPARTTTTAPCSSMPARAAARDRRLAHVRFSIADAEPAKTLDIHGWILGTTHGHVFARGSGSTEQKAYRWYSGQAAGHLPAGDCDLLVTHHYHHFAARDWGRLLLGAGPPQWTAGRRTSAT</sequence>
<evidence type="ECO:0000256" key="2">
    <source>
        <dbReference type="ARBA" id="ARBA00022801"/>
    </source>
</evidence>
<dbReference type="Proteomes" id="UP001183809">
    <property type="component" value="Unassembled WGS sequence"/>
</dbReference>
<dbReference type="EMBL" id="JAVREY010000047">
    <property type="protein sequence ID" value="MDT0467114.1"/>
    <property type="molecule type" value="Genomic_DNA"/>
</dbReference>
<evidence type="ECO:0000256" key="4">
    <source>
        <dbReference type="SAM" id="MobiDB-lite"/>
    </source>
</evidence>
<reference evidence="6" key="1">
    <citation type="submission" date="2023-07" db="EMBL/GenBank/DDBJ databases">
        <title>30 novel species of actinomycetes from the DSMZ collection.</title>
        <authorList>
            <person name="Nouioui I."/>
        </authorList>
    </citation>
    <scope>NUCLEOTIDE SEQUENCE [LARGE SCALE GENOMIC DNA]</scope>
    <source>
        <strain evidence="6">DSM 41699</strain>
    </source>
</reference>
<dbReference type="PANTHER" id="PTHR34135">
    <property type="entry name" value="LYSOZYME"/>
    <property type="match status" value="1"/>
</dbReference>
<comment type="caution">
    <text evidence="5">The sequence shown here is derived from an EMBL/GenBank/DDBJ whole genome shotgun (WGS) entry which is preliminary data.</text>
</comment>
<dbReference type="GO" id="GO:0016787">
    <property type="term" value="F:hydrolase activity"/>
    <property type="evidence" value="ECO:0007669"/>
    <property type="project" value="UniProtKB-KW"/>
</dbReference>
<dbReference type="Gene3D" id="3.20.20.80">
    <property type="entry name" value="Glycosidases"/>
    <property type="match status" value="1"/>
</dbReference>
<dbReference type="RefSeq" id="WP_311698575.1">
    <property type="nucleotide sequence ID" value="NZ_JAVREY010000047.1"/>
</dbReference>
<evidence type="ECO:0000313" key="5">
    <source>
        <dbReference type="EMBL" id="MDT0467114.1"/>
    </source>
</evidence>
<feature type="compositionally biased region" description="Low complexity" evidence="4">
    <location>
        <begin position="365"/>
        <end position="378"/>
    </location>
</feature>
<dbReference type="InterPro" id="IPR017853">
    <property type="entry name" value="GH"/>
</dbReference>
<dbReference type="Pfam" id="PF01183">
    <property type="entry name" value="Glyco_hydro_25"/>
    <property type="match status" value="1"/>
</dbReference>
<dbReference type="PANTHER" id="PTHR34135:SF2">
    <property type="entry name" value="LYSOZYME"/>
    <property type="match status" value="1"/>
</dbReference>
<gene>
    <name evidence="5" type="ORF">RM764_29625</name>
</gene>
<dbReference type="CDD" id="cd00599">
    <property type="entry name" value="GH25_muramidase"/>
    <property type="match status" value="1"/>
</dbReference>
<organism evidence="5 6">
    <name type="scientific">Streptomyces gibsoniae</name>
    <dbReference type="NCBI Taxonomy" id="3075529"/>
    <lineage>
        <taxon>Bacteria</taxon>
        <taxon>Bacillati</taxon>
        <taxon>Actinomycetota</taxon>
        <taxon>Actinomycetes</taxon>
        <taxon>Kitasatosporales</taxon>
        <taxon>Streptomycetaceae</taxon>
        <taxon>Streptomyces</taxon>
    </lineage>
</organism>
<proteinExistence type="inferred from homology"/>
<comment type="similarity">
    <text evidence="1">Belongs to the glycosyl hydrolase 25 family.</text>
</comment>
<dbReference type="SUPFAM" id="SSF51445">
    <property type="entry name" value="(Trans)glycosidases"/>
    <property type="match status" value="1"/>
</dbReference>
<evidence type="ECO:0000313" key="6">
    <source>
        <dbReference type="Proteomes" id="UP001183809"/>
    </source>
</evidence>
<evidence type="ECO:0000256" key="3">
    <source>
        <dbReference type="ARBA" id="ARBA00023295"/>
    </source>
</evidence>
<feature type="region of interest" description="Disordered" evidence="4">
    <location>
        <begin position="328"/>
        <end position="351"/>
    </location>
</feature>
<keyword evidence="2 5" id="KW-0378">Hydrolase</keyword>
<dbReference type="SMART" id="SM00641">
    <property type="entry name" value="Glyco_25"/>
    <property type="match status" value="1"/>
</dbReference>
<evidence type="ECO:0000256" key="1">
    <source>
        <dbReference type="ARBA" id="ARBA00010646"/>
    </source>
</evidence>
<keyword evidence="3" id="KW-0326">Glycosidase</keyword>
<dbReference type="InterPro" id="IPR002053">
    <property type="entry name" value="Glyco_hydro_25"/>
</dbReference>
<accession>A0ABU2U1M7</accession>
<feature type="compositionally biased region" description="Low complexity" evidence="4">
    <location>
        <begin position="335"/>
        <end position="351"/>
    </location>
</feature>
<keyword evidence="6" id="KW-1185">Reference proteome</keyword>
<feature type="compositionally biased region" description="Low complexity" evidence="4">
    <location>
        <begin position="419"/>
        <end position="442"/>
    </location>
</feature>
<feature type="compositionally biased region" description="Low complexity" evidence="4">
    <location>
        <begin position="400"/>
        <end position="411"/>
    </location>
</feature>
<name>A0ABU2U1M7_9ACTN</name>
<dbReference type="PROSITE" id="PS51904">
    <property type="entry name" value="GLYCOSYL_HYDROL_F25_2"/>
    <property type="match status" value="1"/>
</dbReference>
<dbReference type="InterPro" id="IPR018077">
    <property type="entry name" value="Glyco_hydro_fam25_subgr"/>
</dbReference>
<protein>
    <submittedName>
        <fullName evidence="5">Glycoside hydrolase family 25 protein</fullName>
    </submittedName>
</protein>
<feature type="region of interest" description="Disordered" evidence="4">
    <location>
        <begin position="365"/>
        <end position="446"/>
    </location>
</feature>